<accession>A0A520KUM8</accession>
<organism evidence="1 2">
    <name type="scientific">Candidatus Methanolliviera hydrocarbonicum</name>
    <dbReference type="NCBI Taxonomy" id="2491085"/>
    <lineage>
        <taxon>Archaea</taxon>
        <taxon>Methanobacteriati</taxon>
        <taxon>Methanobacteriota</taxon>
        <taxon>Candidatus Methanoliparia</taxon>
        <taxon>Candidatus Methanoliparales</taxon>
        <taxon>Candidatus Methanollivieraceae</taxon>
        <taxon>Candidatus Methanolliviera</taxon>
    </lineage>
</organism>
<dbReference type="AlphaFoldDB" id="A0A520KUM8"/>
<evidence type="ECO:0000313" key="1">
    <source>
        <dbReference type="EMBL" id="RZN66657.1"/>
    </source>
</evidence>
<proteinExistence type="predicted"/>
<dbReference type="EMBL" id="RXIL01000154">
    <property type="protein sequence ID" value="RZN66657.1"/>
    <property type="molecule type" value="Genomic_DNA"/>
</dbReference>
<comment type="caution">
    <text evidence="1">The sequence shown here is derived from an EMBL/GenBank/DDBJ whole genome shotgun (WGS) entry which is preliminary data.</text>
</comment>
<reference evidence="1 2" key="1">
    <citation type="journal article" date="2019" name="Nat. Microbiol.">
        <title>Wide diversity of methane and short-chain alkane metabolisms in uncultured archaea.</title>
        <authorList>
            <person name="Borrel G."/>
            <person name="Adam P.S."/>
            <person name="McKay L.J."/>
            <person name="Chen L.X."/>
            <person name="Sierra-Garcia I.N."/>
            <person name="Sieber C.M."/>
            <person name="Letourneur Q."/>
            <person name="Ghozlane A."/>
            <person name="Andersen G.L."/>
            <person name="Li W.J."/>
            <person name="Hallam S.J."/>
            <person name="Muyzer G."/>
            <person name="de Oliveira V.M."/>
            <person name="Inskeep W.P."/>
            <person name="Banfield J.F."/>
            <person name="Gribaldo S."/>
        </authorList>
    </citation>
    <scope>NUCLEOTIDE SEQUENCE [LARGE SCALE GENOMIC DNA]</scope>
    <source>
        <strain evidence="1">NM1b</strain>
    </source>
</reference>
<evidence type="ECO:0000313" key="2">
    <source>
        <dbReference type="Proteomes" id="UP000320766"/>
    </source>
</evidence>
<dbReference type="Proteomes" id="UP000320766">
    <property type="component" value="Unassembled WGS sequence"/>
</dbReference>
<name>A0A520KUM8_9EURY</name>
<sequence length="142" mass="16743">MSNRNIEEIGQGANYQDVLQYMEDVGLIKVEEKRKYRAYEPIFEYIYINRPIVNCYEDPTHHHLSMDTADEIFILTAKGRLGWIDLGRWKMILEDEIKLGIDYLEVEGEFICSRVKGDGVCIGSSDLKDYLKKRVWMQDRSR</sequence>
<protein>
    <submittedName>
        <fullName evidence="1">Uncharacterized protein</fullName>
    </submittedName>
</protein>
<gene>
    <name evidence="1" type="ORF">EF807_08260</name>
</gene>